<accession>A0A200I2U2</accession>
<evidence type="ECO:0000259" key="1">
    <source>
        <dbReference type="Pfam" id="PF00929"/>
    </source>
</evidence>
<dbReference type="Pfam" id="PF00929">
    <property type="entry name" value="RNase_T"/>
    <property type="match status" value="1"/>
</dbReference>
<protein>
    <recommendedName>
        <fullName evidence="1">Exonuclease domain-containing protein</fullName>
    </recommendedName>
</protein>
<dbReference type="GO" id="GO:0004527">
    <property type="term" value="F:exonuclease activity"/>
    <property type="evidence" value="ECO:0007669"/>
    <property type="project" value="UniProtKB-ARBA"/>
</dbReference>
<proteinExistence type="predicted"/>
<gene>
    <name evidence="2" type="ORF">A5869_001052</name>
</gene>
<reference evidence="2 3" key="1">
    <citation type="submission" date="2017-05" db="EMBL/GenBank/DDBJ databases">
        <title>The Genome Sequence of Enterococcus faecium 2D5_DIV0622.</title>
        <authorList>
            <consortium name="The Broad Institute Genomics Platform"/>
            <consortium name="The Broad Institute Genomic Center for Infectious Diseases"/>
            <person name="Earl A."/>
            <person name="Manson A."/>
            <person name="Schwartman J."/>
            <person name="Gilmore M."/>
            <person name="Abouelleil A."/>
            <person name="Cao P."/>
            <person name="Chapman S."/>
            <person name="Cusick C."/>
            <person name="Shea T."/>
            <person name="Young S."/>
            <person name="Neafsey D."/>
            <person name="Nusbaum C."/>
            <person name="Birren B."/>
        </authorList>
    </citation>
    <scope>NUCLEOTIDE SEQUENCE [LARGE SCALE GENOMIC DNA]</scope>
    <source>
        <strain evidence="2 3">2D5_DIV0622</strain>
    </source>
</reference>
<evidence type="ECO:0000313" key="3">
    <source>
        <dbReference type="Proteomes" id="UP000196503"/>
    </source>
</evidence>
<dbReference type="Proteomes" id="UP000196503">
    <property type="component" value="Unassembled WGS sequence"/>
</dbReference>
<dbReference type="Gene3D" id="3.30.420.10">
    <property type="entry name" value="Ribonuclease H-like superfamily/Ribonuclease H"/>
    <property type="match status" value="1"/>
</dbReference>
<sequence>MSTIYAIVDLETTGTDVLKDQIIQFACTLVQDNQILHTFSTCLLYTSRCV</sequence>
<dbReference type="InterPro" id="IPR012337">
    <property type="entry name" value="RNaseH-like_sf"/>
</dbReference>
<dbReference type="InterPro" id="IPR036397">
    <property type="entry name" value="RNaseH_sf"/>
</dbReference>
<dbReference type="EMBL" id="NIBL01000001">
    <property type="protein sequence ID" value="OUZ19402.1"/>
    <property type="molecule type" value="Genomic_DNA"/>
</dbReference>
<dbReference type="GO" id="GO:0003676">
    <property type="term" value="F:nucleic acid binding"/>
    <property type="evidence" value="ECO:0007669"/>
    <property type="project" value="InterPro"/>
</dbReference>
<evidence type="ECO:0000313" key="2">
    <source>
        <dbReference type="EMBL" id="OUZ19402.1"/>
    </source>
</evidence>
<organism evidence="2 3">
    <name type="scientific">Enterococcus cecorum</name>
    <dbReference type="NCBI Taxonomy" id="44008"/>
    <lineage>
        <taxon>Bacteria</taxon>
        <taxon>Bacillati</taxon>
        <taxon>Bacillota</taxon>
        <taxon>Bacilli</taxon>
        <taxon>Lactobacillales</taxon>
        <taxon>Enterococcaceae</taxon>
        <taxon>Enterococcus</taxon>
    </lineage>
</organism>
<dbReference type="RefSeq" id="WP_143349928.1">
    <property type="nucleotide sequence ID" value="NZ_NIBL01000001.1"/>
</dbReference>
<feature type="domain" description="Exonuclease" evidence="1">
    <location>
        <begin position="7"/>
        <end position="41"/>
    </location>
</feature>
<dbReference type="SUPFAM" id="SSF53098">
    <property type="entry name" value="Ribonuclease H-like"/>
    <property type="match status" value="1"/>
</dbReference>
<comment type="caution">
    <text evidence="2">The sequence shown here is derived from an EMBL/GenBank/DDBJ whole genome shotgun (WGS) entry which is preliminary data.</text>
</comment>
<dbReference type="InterPro" id="IPR013520">
    <property type="entry name" value="Ribonucl_H"/>
</dbReference>
<name>A0A200I2U2_9ENTE</name>
<dbReference type="AlphaFoldDB" id="A0A200I2U2"/>